<organism evidence="10 11">
    <name type="scientific">Candidatus Desantisbacteria bacterium CG2_30_40_21</name>
    <dbReference type="NCBI Taxonomy" id="1817895"/>
    <lineage>
        <taxon>Bacteria</taxon>
        <taxon>Candidatus Desantisiibacteriota</taxon>
    </lineage>
</organism>
<protein>
    <recommendedName>
        <fullName evidence="2">Cell division protein ZapA</fullName>
    </recommendedName>
    <alternativeName>
        <fullName evidence="9">Z ring-associated protein ZapA</fullName>
    </alternativeName>
</protein>
<dbReference type="GO" id="GO:0043093">
    <property type="term" value="P:FtsZ-dependent cytokinesis"/>
    <property type="evidence" value="ECO:0007669"/>
    <property type="project" value="TreeGrafter"/>
</dbReference>
<comment type="function">
    <text evidence="7">Activator of cell division through the inhibition of FtsZ GTPase activity, therefore promoting FtsZ assembly into bundles of protofilaments necessary for the formation of the division Z ring. It is recruited early at mid-cell but it is not essential for cell division.</text>
</comment>
<evidence type="ECO:0000256" key="1">
    <source>
        <dbReference type="ARBA" id="ARBA00004496"/>
    </source>
</evidence>
<gene>
    <name evidence="10" type="ORF">AUJ95_05520</name>
</gene>
<keyword evidence="4" id="KW-0132">Cell division</keyword>
<reference evidence="10 11" key="1">
    <citation type="journal article" date="2016" name="Environ. Microbiol.">
        <title>Genomic resolution of a cold subsurface aquifer community provides metabolic insights for novel microbes adapted to high CO concentrations.</title>
        <authorList>
            <person name="Probst A.J."/>
            <person name="Castelle C.J."/>
            <person name="Singh A."/>
            <person name="Brown C.T."/>
            <person name="Anantharaman K."/>
            <person name="Sharon I."/>
            <person name="Hug L.A."/>
            <person name="Burstein D."/>
            <person name="Emerson J.B."/>
            <person name="Thomas B.C."/>
            <person name="Banfield J.F."/>
        </authorList>
    </citation>
    <scope>NUCLEOTIDE SEQUENCE [LARGE SCALE GENOMIC DNA]</scope>
    <source>
        <strain evidence="10">CG2_30_40_21</strain>
    </source>
</reference>
<dbReference type="InterPro" id="IPR036192">
    <property type="entry name" value="Cell_div_ZapA-like_sf"/>
</dbReference>
<dbReference type="EMBL" id="MNYI01000147">
    <property type="protein sequence ID" value="OIP39501.1"/>
    <property type="molecule type" value="Genomic_DNA"/>
</dbReference>
<dbReference type="InterPro" id="IPR007838">
    <property type="entry name" value="Cell_div_ZapA-like"/>
</dbReference>
<comment type="subcellular location">
    <subcellularLocation>
        <location evidence="1">Cytoplasm</location>
    </subcellularLocation>
</comment>
<evidence type="ECO:0000256" key="3">
    <source>
        <dbReference type="ARBA" id="ARBA00022490"/>
    </source>
</evidence>
<dbReference type="GO" id="GO:0005829">
    <property type="term" value="C:cytosol"/>
    <property type="evidence" value="ECO:0007669"/>
    <property type="project" value="TreeGrafter"/>
</dbReference>
<keyword evidence="5" id="KW-0717">Septation</keyword>
<dbReference type="PANTHER" id="PTHR34981:SF1">
    <property type="entry name" value="CELL DIVISION PROTEIN ZAPA"/>
    <property type="match status" value="1"/>
</dbReference>
<comment type="subunit">
    <text evidence="8">Homodimer. Interacts with FtsZ.</text>
</comment>
<dbReference type="GO" id="GO:0000921">
    <property type="term" value="P:septin ring assembly"/>
    <property type="evidence" value="ECO:0007669"/>
    <property type="project" value="TreeGrafter"/>
</dbReference>
<evidence type="ECO:0000256" key="2">
    <source>
        <dbReference type="ARBA" id="ARBA00015195"/>
    </source>
</evidence>
<dbReference type="GO" id="GO:0000917">
    <property type="term" value="P:division septum assembly"/>
    <property type="evidence" value="ECO:0007669"/>
    <property type="project" value="UniProtKB-KW"/>
</dbReference>
<evidence type="ECO:0000256" key="4">
    <source>
        <dbReference type="ARBA" id="ARBA00022618"/>
    </source>
</evidence>
<dbReference type="PANTHER" id="PTHR34981">
    <property type="entry name" value="CELL DIVISION PROTEIN ZAPA"/>
    <property type="match status" value="1"/>
</dbReference>
<evidence type="ECO:0000313" key="10">
    <source>
        <dbReference type="EMBL" id="OIP39501.1"/>
    </source>
</evidence>
<keyword evidence="6" id="KW-0131">Cell cycle</keyword>
<sequence>MPQYPHRMEIKICGNTYRILGDESPEHIKKISEYVDAKMRAITTDSDMVSTGKVAVLTALQIADEFFKTKDKTEEKLSSLIKKIEFTLKKTEEISSPPQCVPVNTHI</sequence>
<dbReference type="GO" id="GO:0032153">
    <property type="term" value="C:cell division site"/>
    <property type="evidence" value="ECO:0007669"/>
    <property type="project" value="TreeGrafter"/>
</dbReference>
<dbReference type="SUPFAM" id="SSF102829">
    <property type="entry name" value="Cell division protein ZapA-like"/>
    <property type="match status" value="1"/>
</dbReference>
<dbReference type="Proteomes" id="UP000183085">
    <property type="component" value="Unassembled WGS sequence"/>
</dbReference>
<evidence type="ECO:0000256" key="5">
    <source>
        <dbReference type="ARBA" id="ARBA00023210"/>
    </source>
</evidence>
<dbReference type="AlphaFoldDB" id="A0A1J5DTU8"/>
<keyword evidence="3" id="KW-0963">Cytoplasm</keyword>
<evidence type="ECO:0000256" key="9">
    <source>
        <dbReference type="ARBA" id="ARBA00033158"/>
    </source>
</evidence>
<comment type="caution">
    <text evidence="10">The sequence shown here is derived from an EMBL/GenBank/DDBJ whole genome shotgun (WGS) entry which is preliminary data.</text>
</comment>
<dbReference type="InterPro" id="IPR053712">
    <property type="entry name" value="Bac_CellDiv_Activator"/>
</dbReference>
<accession>A0A1J5DTU8</accession>
<dbReference type="STRING" id="1817895.AUJ95_05520"/>
<dbReference type="Pfam" id="PF05164">
    <property type="entry name" value="ZapA"/>
    <property type="match status" value="1"/>
</dbReference>
<evidence type="ECO:0000313" key="11">
    <source>
        <dbReference type="Proteomes" id="UP000183085"/>
    </source>
</evidence>
<evidence type="ECO:0000256" key="7">
    <source>
        <dbReference type="ARBA" id="ARBA00024910"/>
    </source>
</evidence>
<evidence type="ECO:0000256" key="6">
    <source>
        <dbReference type="ARBA" id="ARBA00023306"/>
    </source>
</evidence>
<proteinExistence type="predicted"/>
<evidence type="ECO:0000256" key="8">
    <source>
        <dbReference type="ARBA" id="ARBA00026068"/>
    </source>
</evidence>
<dbReference type="Gene3D" id="6.10.250.790">
    <property type="match status" value="1"/>
</dbReference>
<dbReference type="GO" id="GO:0030428">
    <property type="term" value="C:cell septum"/>
    <property type="evidence" value="ECO:0007669"/>
    <property type="project" value="TreeGrafter"/>
</dbReference>
<name>A0A1J5DTU8_9BACT</name>